<sequence length="135" mass="15557">MYFLGLLLEFLKKLCKDLHAKLWGFWNSNSIDLYLHRRMLQNGKSMPNLDQQSTKLLNLTVLQRIDPFIEEIIITASHVTFYKFNSELSQWFGPSSLSLSLSLSLTHLLSPIGFGSSAKSQGCRRIPFHRSEVRL</sequence>
<comment type="subcellular location">
    <subcellularLocation>
        <location evidence="1">Cytoplasm</location>
    </subcellularLocation>
</comment>
<dbReference type="PANTHER" id="PTHR16290">
    <property type="entry name" value="TRANSCRIPTION FACTOR SMIF DECAPPING ENZYME DCP1"/>
    <property type="match status" value="1"/>
</dbReference>
<organism evidence="5 6">
    <name type="scientific">Tripterygium wilfordii</name>
    <name type="common">Thunder God vine</name>
    <dbReference type="NCBI Taxonomy" id="458696"/>
    <lineage>
        <taxon>Eukaryota</taxon>
        <taxon>Viridiplantae</taxon>
        <taxon>Streptophyta</taxon>
        <taxon>Embryophyta</taxon>
        <taxon>Tracheophyta</taxon>
        <taxon>Spermatophyta</taxon>
        <taxon>Magnoliopsida</taxon>
        <taxon>eudicotyledons</taxon>
        <taxon>Gunneridae</taxon>
        <taxon>Pentapetalae</taxon>
        <taxon>rosids</taxon>
        <taxon>fabids</taxon>
        <taxon>Celastrales</taxon>
        <taxon>Celastraceae</taxon>
        <taxon>Tripterygium</taxon>
    </lineage>
</organism>
<evidence type="ECO:0000256" key="3">
    <source>
        <dbReference type="ARBA" id="ARBA00022490"/>
    </source>
</evidence>
<dbReference type="GO" id="GO:0031087">
    <property type="term" value="P:deadenylation-independent decapping of nuclear-transcribed mRNA"/>
    <property type="evidence" value="ECO:0007669"/>
    <property type="project" value="TreeGrafter"/>
</dbReference>
<dbReference type="Gene3D" id="2.30.29.30">
    <property type="entry name" value="Pleckstrin-homology domain (PH domain)/Phosphotyrosine-binding domain (PTB)"/>
    <property type="match status" value="1"/>
</dbReference>
<dbReference type="GO" id="GO:0003729">
    <property type="term" value="F:mRNA binding"/>
    <property type="evidence" value="ECO:0007669"/>
    <property type="project" value="TreeGrafter"/>
</dbReference>
<keyword evidence="4" id="KW-0507">mRNA processing</keyword>
<dbReference type="InterPro" id="IPR011993">
    <property type="entry name" value="PH-like_dom_sf"/>
</dbReference>
<dbReference type="GO" id="GO:0000290">
    <property type="term" value="P:deadenylation-dependent decapping of nuclear-transcribed mRNA"/>
    <property type="evidence" value="ECO:0007669"/>
    <property type="project" value="InterPro"/>
</dbReference>
<dbReference type="Proteomes" id="UP000593562">
    <property type="component" value="Unassembled WGS sequence"/>
</dbReference>
<accession>A0A7J7DY74</accession>
<reference evidence="5 6" key="1">
    <citation type="journal article" date="2020" name="Nat. Commun.">
        <title>Genome of Tripterygium wilfordii and identification of cytochrome P450 involved in triptolide biosynthesis.</title>
        <authorList>
            <person name="Tu L."/>
            <person name="Su P."/>
            <person name="Zhang Z."/>
            <person name="Gao L."/>
            <person name="Wang J."/>
            <person name="Hu T."/>
            <person name="Zhou J."/>
            <person name="Zhang Y."/>
            <person name="Zhao Y."/>
            <person name="Liu Y."/>
            <person name="Song Y."/>
            <person name="Tong Y."/>
            <person name="Lu Y."/>
            <person name="Yang J."/>
            <person name="Xu C."/>
            <person name="Jia M."/>
            <person name="Peters R.J."/>
            <person name="Huang L."/>
            <person name="Gao W."/>
        </authorList>
    </citation>
    <scope>NUCLEOTIDE SEQUENCE [LARGE SCALE GENOMIC DNA]</scope>
    <source>
        <strain evidence="6">cv. XIE 37</strain>
        <tissue evidence="5">Leaf</tissue>
    </source>
</reference>
<dbReference type="GO" id="GO:0000932">
    <property type="term" value="C:P-body"/>
    <property type="evidence" value="ECO:0007669"/>
    <property type="project" value="TreeGrafter"/>
</dbReference>
<dbReference type="AlphaFoldDB" id="A0A7J7DY74"/>
<protein>
    <submittedName>
        <fullName evidence="5">Uncharacterized protein</fullName>
    </submittedName>
</protein>
<dbReference type="SUPFAM" id="SSF50729">
    <property type="entry name" value="PH domain-like"/>
    <property type="match status" value="1"/>
</dbReference>
<evidence type="ECO:0000256" key="4">
    <source>
        <dbReference type="ARBA" id="ARBA00022664"/>
    </source>
</evidence>
<gene>
    <name evidence="5" type="ORF">HS088_TW02G00275</name>
</gene>
<keyword evidence="3" id="KW-0963">Cytoplasm</keyword>
<evidence type="ECO:0000256" key="1">
    <source>
        <dbReference type="ARBA" id="ARBA00004496"/>
    </source>
</evidence>
<dbReference type="PANTHER" id="PTHR16290:SF0">
    <property type="entry name" value="DECAPPING PROTEIN 1, ISOFORM A"/>
    <property type="match status" value="1"/>
</dbReference>
<evidence type="ECO:0000313" key="5">
    <source>
        <dbReference type="EMBL" id="KAF5751263.1"/>
    </source>
</evidence>
<comment type="similarity">
    <text evidence="2">Belongs to the DCP1 family.</text>
</comment>
<name>A0A7J7DY74_TRIWF</name>
<dbReference type="GO" id="GO:0008047">
    <property type="term" value="F:enzyme activator activity"/>
    <property type="evidence" value="ECO:0007669"/>
    <property type="project" value="InterPro"/>
</dbReference>
<evidence type="ECO:0000256" key="2">
    <source>
        <dbReference type="ARBA" id="ARBA00008778"/>
    </source>
</evidence>
<dbReference type="EMBL" id="JAAARO010000002">
    <property type="protein sequence ID" value="KAF5751263.1"/>
    <property type="molecule type" value="Genomic_DNA"/>
</dbReference>
<dbReference type="GO" id="GO:0006397">
    <property type="term" value="P:mRNA processing"/>
    <property type="evidence" value="ECO:0007669"/>
    <property type="project" value="UniProtKB-KW"/>
</dbReference>
<comment type="caution">
    <text evidence="5">The sequence shown here is derived from an EMBL/GenBank/DDBJ whole genome shotgun (WGS) entry which is preliminary data.</text>
</comment>
<evidence type="ECO:0000313" key="6">
    <source>
        <dbReference type="Proteomes" id="UP000593562"/>
    </source>
</evidence>
<dbReference type="InParanoid" id="A0A7J7DY74"/>
<proteinExistence type="inferred from homology"/>
<keyword evidence="6" id="KW-1185">Reference proteome</keyword>
<dbReference type="InterPro" id="IPR010334">
    <property type="entry name" value="Dcp1"/>
</dbReference>
<dbReference type="Pfam" id="PF06058">
    <property type="entry name" value="DCP1"/>
    <property type="match status" value="1"/>
</dbReference>